<name>A0A1A9BAT2_9ACTN</name>
<dbReference type="GO" id="GO:0008270">
    <property type="term" value="F:zinc ion binding"/>
    <property type="evidence" value="ECO:0007669"/>
    <property type="project" value="InterPro"/>
</dbReference>
<dbReference type="SUPFAM" id="SSF55486">
    <property type="entry name" value="Metalloproteases ('zincins'), catalytic domain"/>
    <property type="match status" value="1"/>
</dbReference>
<dbReference type="InterPro" id="IPR001842">
    <property type="entry name" value="Peptidase_M36"/>
</dbReference>
<dbReference type="Proteomes" id="UP000199558">
    <property type="component" value="Unassembled WGS sequence"/>
</dbReference>
<dbReference type="OrthoDB" id="5377264at2"/>
<dbReference type="PANTHER" id="PTHR33478:SF1">
    <property type="entry name" value="EXTRACELLULAR METALLOPROTEINASE MEP"/>
    <property type="match status" value="1"/>
</dbReference>
<dbReference type="InterPro" id="IPR050371">
    <property type="entry name" value="Fungal_virulence_M36"/>
</dbReference>
<keyword evidence="12" id="KW-0732">Signal</keyword>
<evidence type="ECO:0000256" key="9">
    <source>
        <dbReference type="ARBA" id="ARBA00023049"/>
    </source>
</evidence>
<keyword evidence="8" id="KW-0862">Zinc</keyword>
<dbReference type="EMBL" id="FLRH01000003">
    <property type="protein sequence ID" value="SBT66263.1"/>
    <property type="molecule type" value="Genomic_DNA"/>
</dbReference>
<reference evidence="14" key="1">
    <citation type="submission" date="2016-06" db="EMBL/GenBank/DDBJ databases">
        <authorList>
            <person name="Varghese N."/>
            <person name="Submissions Spin"/>
        </authorList>
    </citation>
    <scope>NUCLEOTIDE SEQUENCE [LARGE SCALE GENOMIC DNA]</scope>
    <source>
        <strain evidence="14">DSM 45794</strain>
    </source>
</reference>
<dbReference type="GO" id="GO:0005615">
    <property type="term" value="C:extracellular space"/>
    <property type="evidence" value="ECO:0007669"/>
    <property type="project" value="InterPro"/>
</dbReference>
<feature type="signal peptide" evidence="12">
    <location>
        <begin position="1"/>
        <end position="26"/>
    </location>
</feature>
<evidence type="ECO:0000256" key="4">
    <source>
        <dbReference type="ARBA" id="ARBA00022525"/>
    </source>
</evidence>
<evidence type="ECO:0000313" key="13">
    <source>
        <dbReference type="EMBL" id="SBT66263.1"/>
    </source>
</evidence>
<feature type="region of interest" description="Disordered" evidence="11">
    <location>
        <begin position="27"/>
        <end position="70"/>
    </location>
</feature>
<keyword evidence="4" id="KW-0964">Secreted</keyword>
<evidence type="ECO:0000256" key="5">
    <source>
        <dbReference type="ARBA" id="ARBA00022670"/>
    </source>
</evidence>
<keyword evidence="6" id="KW-0479">Metal-binding</keyword>
<comment type="similarity">
    <text evidence="3">Belongs to the peptidase M36 family.</text>
</comment>
<keyword evidence="9" id="KW-0482">Metalloprotease</keyword>
<dbReference type="GO" id="GO:0006508">
    <property type="term" value="P:proteolysis"/>
    <property type="evidence" value="ECO:0007669"/>
    <property type="project" value="UniProtKB-KW"/>
</dbReference>
<keyword evidence="5" id="KW-0645">Protease</keyword>
<dbReference type="GO" id="GO:0004222">
    <property type="term" value="F:metalloendopeptidase activity"/>
    <property type="evidence" value="ECO:0007669"/>
    <property type="project" value="InterPro"/>
</dbReference>
<dbReference type="Gene3D" id="1.10.390.10">
    <property type="entry name" value="Neutral Protease Domain 2"/>
    <property type="match status" value="1"/>
</dbReference>
<dbReference type="STRING" id="946078.GA0070622_3280"/>
<keyword evidence="7" id="KW-0378">Hydrolase</keyword>
<accession>A0A1A9BAT2</accession>
<evidence type="ECO:0000256" key="8">
    <source>
        <dbReference type="ARBA" id="ARBA00022833"/>
    </source>
</evidence>
<gene>
    <name evidence="13" type="ORF">GA0070622_3280</name>
</gene>
<feature type="chain" id="PRO_5038922900" evidence="12">
    <location>
        <begin position="27"/>
        <end position="976"/>
    </location>
</feature>
<evidence type="ECO:0000256" key="1">
    <source>
        <dbReference type="ARBA" id="ARBA00001947"/>
    </source>
</evidence>
<evidence type="ECO:0000256" key="12">
    <source>
        <dbReference type="SAM" id="SignalP"/>
    </source>
</evidence>
<evidence type="ECO:0000256" key="10">
    <source>
        <dbReference type="ARBA" id="ARBA00023145"/>
    </source>
</evidence>
<feature type="compositionally biased region" description="Basic and acidic residues" evidence="11">
    <location>
        <begin position="45"/>
        <end position="70"/>
    </location>
</feature>
<dbReference type="InterPro" id="IPR027268">
    <property type="entry name" value="Peptidase_M4/M1_CTD_sf"/>
</dbReference>
<sequence length="976" mass="103506">MRTPSRALTGTTALLMAAGMVLTAAAGGQAAPREETATQASPDHLPGDRHDTKAKDNRKGRVAATERQRDRAAALGARVRWTDFGTPATLTSTGKPLATGLPADPAAAARAYVTANRDVLGLTAEGAAGLEQLTVAPMGQGATVLFRQRFGDLPAAVDGMLAIGVRDGAVWHVSSSLARDAGTPAAATIDAEQARRVAIADAGRADARVMRTSLVAVPTADRGPRAAWEVVLGADTTGADPAAYSTYVDARDGAVLVREDLIDHDADHPSWDVFPNSPRVDRSSVDTRVRWCATPAPGCREVVGVPGHPAWDVDPATGASTTTTKGNNAIAVQNWFSNDPFSVGTETATPRPDRVYAYPWTNQWQERRCDPEVFTSPEANDIDAARANLFAMHNRMHDWTYHLGFTEETWNLQQDNLGRGGLGGDAEQGNAQAGGVSGGPPTFAARNNANQITPPDGVAPTTNMYLWQPIAGAFYAPCVDGDFDMSVIAHEYGHAVTNRMIAGPSAGVSSPQGMSESWSDQLAMEYLYEHGYAAPGRRGFTIGEYTTADPNAGIRNYNMSASPLNYGAVDYDLVGLQVHASGEVWSATNTDIRAAMMRRWGSGTPAVQKACATGAREVTACPGNRRWIQLVFDSFLLMAVSQVSMVDARDAMLAADRIRFGGDNQDLLWNAFAERGLGETAASVGHTDPDPTPGFTSPYAREGSLRFLPIGERGPVAGAQLFVGRYQARAVPVADTDAATPLTDRVDLVPGTYEFVVRAPGYGHTRIGPVTVRAGKTRPLAVPLRPNLASVTAGATVGGDGINLPQIADDDEATNWASLGVPVAGRQVTVDLAGGLQQVRRVQVSAMLRPPVAGDPDAGTQNRYSALRQFRVLACTAKGSVTCADAADFRPVWTSRPDAFPAVAPRPRAPELILRSFDIPRTRATHLRVEVLTNQCTGAPDYAGEQDADPRAATDCATASPQAQNVRIAEFQAFAR</sequence>
<keyword evidence="14" id="KW-1185">Reference proteome</keyword>
<comment type="cofactor">
    <cofactor evidence="1">
        <name>Zn(2+)</name>
        <dbReference type="ChEBI" id="CHEBI:29105"/>
    </cofactor>
</comment>
<protein>
    <submittedName>
        <fullName evidence="13">Fungalysin metallopeptidase (M36)</fullName>
    </submittedName>
</protein>
<dbReference type="Gene3D" id="3.10.170.10">
    <property type="match status" value="1"/>
</dbReference>
<dbReference type="PANTHER" id="PTHR33478">
    <property type="entry name" value="EXTRACELLULAR METALLOPROTEINASE MEP"/>
    <property type="match status" value="1"/>
</dbReference>
<dbReference type="AlphaFoldDB" id="A0A1A9BAT2"/>
<dbReference type="PRINTS" id="PR00999">
    <property type="entry name" value="FUNGALYSIN"/>
</dbReference>
<keyword evidence="10" id="KW-0865">Zymogen</keyword>
<evidence type="ECO:0000256" key="2">
    <source>
        <dbReference type="ARBA" id="ARBA00004613"/>
    </source>
</evidence>
<evidence type="ECO:0000256" key="7">
    <source>
        <dbReference type="ARBA" id="ARBA00022801"/>
    </source>
</evidence>
<dbReference type="Pfam" id="PF02128">
    <property type="entry name" value="Peptidase_M36"/>
    <property type="match status" value="1"/>
</dbReference>
<evidence type="ECO:0000256" key="6">
    <source>
        <dbReference type="ARBA" id="ARBA00022723"/>
    </source>
</evidence>
<organism evidence="13 14">
    <name type="scientific">Micromonospora sediminicola</name>
    <dbReference type="NCBI Taxonomy" id="946078"/>
    <lineage>
        <taxon>Bacteria</taxon>
        <taxon>Bacillati</taxon>
        <taxon>Actinomycetota</taxon>
        <taxon>Actinomycetes</taxon>
        <taxon>Micromonosporales</taxon>
        <taxon>Micromonosporaceae</taxon>
        <taxon>Micromonospora</taxon>
    </lineage>
</organism>
<evidence type="ECO:0000313" key="14">
    <source>
        <dbReference type="Proteomes" id="UP000199558"/>
    </source>
</evidence>
<evidence type="ECO:0000256" key="11">
    <source>
        <dbReference type="SAM" id="MobiDB-lite"/>
    </source>
</evidence>
<comment type="subcellular location">
    <subcellularLocation>
        <location evidence="2">Secreted</location>
    </subcellularLocation>
</comment>
<proteinExistence type="inferred from homology"/>
<evidence type="ECO:0000256" key="3">
    <source>
        <dbReference type="ARBA" id="ARBA00006006"/>
    </source>
</evidence>